<proteinExistence type="inferred from homology"/>
<dbReference type="Pfam" id="PF13714">
    <property type="entry name" value="PEP_mutase"/>
    <property type="match status" value="1"/>
</dbReference>
<dbReference type="SUPFAM" id="SSF51621">
    <property type="entry name" value="Phosphoenolpyruvate/pyruvate domain"/>
    <property type="match status" value="1"/>
</dbReference>
<dbReference type="Gene3D" id="3.20.20.60">
    <property type="entry name" value="Phosphoenolpyruvate-binding domains"/>
    <property type="match status" value="1"/>
</dbReference>
<dbReference type="EMBL" id="LGCN01000235">
    <property type="protein sequence ID" value="KOT31436.1"/>
    <property type="molecule type" value="Genomic_DNA"/>
</dbReference>
<reference evidence="2 3" key="1">
    <citation type="submission" date="2015-07" db="EMBL/GenBank/DDBJ databases">
        <authorList>
            <person name="Noorani M."/>
        </authorList>
    </citation>
    <scope>NUCLEOTIDE SEQUENCE [LARGE SCALE GENOMIC DNA]</scope>
    <source>
        <strain evidence="2 3">NRRL B-24567</strain>
    </source>
</reference>
<comment type="similarity">
    <text evidence="1">Belongs to the isocitrate lyase/PEP mutase superfamily. PEP mutase family.</text>
</comment>
<dbReference type="PANTHER" id="PTHR42905">
    <property type="entry name" value="PHOSPHOENOLPYRUVATE CARBOXYLASE"/>
    <property type="match status" value="1"/>
</dbReference>
<dbReference type="AlphaFoldDB" id="A0A0M8QKI2"/>
<protein>
    <submittedName>
        <fullName evidence="2">Phosphoenolpyruvate phosphomutase</fullName>
    </submittedName>
</protein>
<evidence type="ECO:0000313" key="2">
    <source>
        <dbReference type="EMBL" id="KOT31436.1"/>
    </source>
</evidence>
<evidence type="ECO:0000313" key="3">
    <source>
        <dbReference type="Proteomes" id="UP000037773"/>
    </source>
</evidence>
<accession>A0A0M8QKI2</accession>
<dbReference type="RefSeq" id="WP_030835965.1">
    <property type="nucleotide sequence ID" value="NZ_JBFBKA010000021.1"/>
</dbReference>
<dbReference type="InterPro" id="IPR039556">
    <property type="entry name" value="ICL/PEPM"/>
</dbReference>
<dbReference type="CDD" id="cd00377">
    <property type="entry name" value="ICL_PEPM"/>
    <property type="match status" value="1"/>
</dbReference>
<keyword evidence="3" id="KW-1185">Reference proteome</keyword>
<comment type="caution">
    <text evidence="2">The sequence shown here is derived from an EMBL/GenBank/DDBJ whole genome shotgun (WGS) entry which is preliminary data.</text>
</comment>
<evidence type="ECO:0000256" key="1">
    <source>
        <dbReference type="ARBA" id="ARBA00038455"/>
    </source>
</evidence>
<dbReference type="OrthoDB" id="9771433at2"/>
<dbReference type="Proteomes" id="UP000037773">
    <property type="component" value="Unassembled WGS sequence"/>
</dbReference>
<name>A0A0M8QKI2_9ACTN</name>
<dbReference type="InterPro" id="IPR015813">
    <property type="entry name" value="Pyrv/PenolPyrv_kinase-like_dom"/>
</dbReference>
<organism evidence="2 3">
    <name type="scientific">Streptomyces caelestis</name>
    <dbReference type="NCBI Taxonomy" id="36816"/>
    <lineage>
        <taxon>Bacteria</taxon>
        <taxon>Bacillati</taxon>
        <taxon>Actinomycetota</taxon>
        <taxon>Actinomycetes</taxon>
        <taxon>Kitasatosporales</taxon>
        <taxon>Streptomycetaceae</taxon>
        <taxon>Streptomyces</taxon>
    </lineage>
</organism>
<dbReference type="InterPro" id="IPR040442">
    <property type="entry name" value="Pyrv_kinase-like_dom_sf"/>
</dbReference>
<dbReference type="PATRIC" id="fig|36816.3.peg.6731"/>
<gene>
    <name evidence="2" type="ORF">ADK41_31040</name>
</gene>
<sequence>MQRTSYPSFRSVLDGTKDGVVRVAGAHDALGGLLAEEAGFQAVWSSSLEVSSSRGLPDASLLSMSEYLQVAANTQKALSIPVVTDCDTGYGGILNVAHMVHEFEAAGLTAVCIEDKQFPKRNSFANGGQHLESAEEFARKIHTAKRAQSGPEMFVIARTEAMISGLGVEAALERCRRYADAGADAVLVHSKQKTHDQIMSFLDGWDFRCPVVIVPTTYPDWHIDDIKKAGISAVIYANHGLRATVSALRSTYRSVYANGDTTAVEDSIASVQDVFALQRFDAWCELEA</sequence>
<keyword evidence="2" id="KW-0670">Pyruvate</keyword>
<dbReference type="PANTHER" id="PTHR42905:SF7">
    <property type="entry name" value="PHOSPHOENOLPYRUVATE PHOSPHOMUTASE"/>
    <property type="match status" value="1"/>
</dbReference>
<dbReference type="GO" id="GO:0003824">
    <property type="term" value="F:catalytic activity"/>
    <property type="evidence" value="ECO:0007669"/>
    <property type="project" value="InterPro"/>
</dbReference>